<evidence type="ECO:0000256" key="4">
    <source>
        <dbReference type="ARBA" id="ARBA00004345"/>
    </source>
</evidence>
<keyword evidence="8" id="KW-0812">Transmembrane</keyword>
<evidence type="ECO:0000256" key="1">
    <source>
        <dbReference type="ARBA" id="ARBA00001913"/>
    </source>
</evidence>
<evidence type="ECO:0000256" key="17">
    <source>
        <dbReference type="ARBA" id="ARBA00023180"/>
    </source>
</evidence>
<evidence type="ECO:0000256" key="24">
    <source>
        <dbReference type="ARBA" id="ARBA00045877"/>
    </source>
</evidence>
<comment type="cofactor">
    <cofactor evidence="1">
        <name>Ca(2+)</name>
        <dbReference type="ChEBI" id="CHEBI:29108"/>
    </cofactor>
</comment>
<comment type="catalytic activity">
    <reaction evidence="38">
        <text>UTP + 2 H2O = UMP + 2 phosphate + 2 H(+)</text>
        <dbReference type="Rhea" id="RHEA:64896"/>
        <dbReference type="ChEBI" id="CHEBI:15377"/>
        <dbReference type="ChEBI" id="CHEBI:15378"/>
        <dbReference type="ChEBI" id="CHEBI:43474"/>
        <dbReference type="ChEBI" id="CHEBI:46398"/>
        <dbReference type="ChEBI" id="CHEBI:57865"/>
    </reaction>
    <physiologicalReaction direction="left-to-right" evidence="38">
        <dbReference type="Rhea" id="RHEA:64897"/>
    </physiologicalReaction>
</comment>
<comment type="catalytic activity">
    <reaction evidence="31">
        <text>IDP + H2O = IMP + phosphate + H(+)</text>
        <dbReference type="Rhea" id="RHEA:35207"/>
        <dbReference type="ChEBI" id="CHEBI:15377"/>
        <dbReference type="ChEBI" id="CHEBI:15378"/>
        <dbReference type="ChEBI" id="CHEBI:43474"/>
        <dbReference type="ChEBI" id="CHEBI:58053"/>
        <dbReference type="ChEBI" id="CHEBI:58280"/>
    </reaction>
    <physiologicalReaction direction="left-to-right" evidence="31">
        <dbReference type="Rhea" id="RHEA:35208"/>
    </physiologicalReaction>
</comment>
<dbReference type="GO" id="GO:0070527">
    <property type="term" value="P:platelet aggregation"/>
    <property type="evidence" value="ECO:0007669"/>
    <property type="project" value="Ensembl"/>
</dbReference>
<dbReference type="PANTHER" id="PTHR11782:SF32">
    <property type="entry name" value="ECTONUCLEOSIDE TRIPHOSPHATE DIPHOSPHOHYDROLASE 1"/>
    <property type="match status" value="1"/>
</dbReference>
<sequence length="331" mass="36468">MAQCKMETCNPAPGPGFPVLFLPAWGTMKRTGSEAACAFPLPGPGISAYSQDLEKAGFSLRSCMNEAKNVVPGAQHPETPVYLGATAGMRLLSLENRSLADGVLSMVEKTLRSYPFSFQGARIITGQEEGAYGWITINYLLGSFKQSGWLNFLPNLRPTKGTSGALDLGGASTQITFVPQQEQIESTENSLHFRLYGRSYNVYTHSFLCYGKDQALRLKLARDLQSTVDGNLMDPCFHPGYRRTMSLSELYKNPCTAHSKQSTLFPQLHIQGSGNYPECQRNIQKIFSTTHCPYSRCSFNGIFLPPVEGEFGVSLCPYLLENEAQTKPNCP</sequence>
<reference evidence="46" key="1">
    <citation type="submission" date="2025-08" db="UniProtKB">
        <authorList>
            <consortium name="Ensembl"/>
        </authorList>
    </citation>
    <scope>IDENTIFICATION</scope>
</reference>
<keyword evidence="13" id="KW-0460">Magnesium</keyword>
<keyword evidence="10 45" id="KW-0378">Hydrolase</keyword>
<evidence type="ECO:0000256" key="30">
    <source>
        <dbReference type="ARBA" id="ARBA00048153"/>
    </source>
</evidence>
<dbReference type="GO" id="GO:0006196">
    <property type="term" value="P:AMP catabolic process"/>
    <property type="evidence" value="ECO:0007669"/>
    <property type="project" value="Ensembl"/>
</dbReference>
<comment type="catalytic activity">
    <reaction evidence="35">
        <text>CTP + H2O = CDP + phosphate + H(+)</text>
        <dbReference type="Rhea" id="RHEA:29387"/>
        <dbReference type="ChEBI" id="CHEBI:15377"/>
        <dbReference type="ChEBI" id="CHEBI:15378"/>
        <dbReference type="ChEBI" id="CHEBI:37563"/>
        <dbReference type="ChEBI" id="CHEBI:43474"/>
        <dbReference type="ChEBI" id="CHEBI:58069"/>
    </reaction>
    <physiologicalReaction direction="left-to-right" evidence="35">
        <dbReference type="Rhea" id="RHEA:29388"/>
    </physiologicalReaction>
</comment>
<evidence type="ECO:0000256" key="6">
    <source>
        <dbReference type="ARBA" id="ARBA00011748"/>
    </source>
</evidence>
<evidence type="ECO:0000256" key="9">
    <source>
        <dbReference type="ARBA" id="ARBA00022741"/>
    </source>
</evidence>
<dbReference type="GO" id="GO:0045134">
    <property type="term" value="F:UDP phosphatase activity"/>
    <property type="evidence" value="ECO:0007669"/>
    <property type="project" value="TreeGrafter"/>
</dbReference>
<dbReference type="EC" id="3.6.1.5" evidence="7"/>
<comment type="catalytic activity">
    <reaction evidence="26">
        <text>UTP + H2O = UDP + phosphate + H(+)</text>
        <dbReference type="Rhea" id="RHEA:64900"/>
        <dbReference type="ChEBI" id="CHEBI:15377"/>
        <dbReference type="ChEBI" id="CHEBI:15378"/>
        <dbReference type="ChEBI" id="CHEBI:43474"/>
        <dbReference type="ChEBI" id="CHEBI:46398"/>
        <dbReference type="ChEBI" id="CHEBI:58223"/>
    </reaction>
    <physiologicalReaction direction="left-to-right" evidence="26">
        <dbReference type="Rhea" id="RHEA:64901"/>
    </physiologicalReaction>
</comment>
<dbReference type="GO" id="GO:0009897">
    <property type="term" value="C:external side of plasma membrane"/>
    <property type="evidence" value="ECO:0007669"/>
    <property type="project" value="Ensembl"/>
</dbReference>
<comment type="catalytic activity">
    <reaction evidence="32">
        <text>ATP + 2 H2O = AMP + 2 phosphate + 2 H(+)</text>
        <dbReference type="Rhea" id="RHEA:20988"/>
        <dbReference type="ChEBI" id="CHEBI:15377"/>
        <dbReference type="ChEBI" id="CHEBI:15378"/>
        <dbReference type="ChEBI" id="CHEBI:30616"/>
        <dbReference type="ChEBI" id="CHEBI:43474"/>
        <dbReference type="ChEBI" id="CHEBI:456215"/>
    </reaction>
    <physiologicalReaction direction="left-to-right" evidence="32">
        <dbReference type="Rhea" id="RHEA:20989"/>
    </physiologicalReaction>
</comment>
<dbReference type="GO" id="GO:0005604">
    <property type="term" value="C:basement membrane"/>
    <property type="evidence" value="ECO:0007669"/>
    <property type="project" value="Ensembl"/>
</dbReference>
<dbReference type="GO" id="GO:0004382">
    <property type="term" value="F:GDP phosphatase activity"/>
    <property type="evidence" value="ECO:0007669"/>
    <property type="project" value="TreeGrafter"/>
</dbReference>
<comment type="subunit">
    <text evidence="6">Homodimer; disulfide-linked.</text>
</comment>
<evidence type="ECO:0000256" key="42">
    <source>
        <dbReference type="ARBA" id="ARBA00049526"/>
    </source>
</evidence>
<evidence type="ECO:0000256" key="23">
    <source>
        <dbReference type="ARBA" id="ARBA00044314"/>
    </source>
</evidence>
<comment type="catalytic activity">
    <reaction evidence="39">
        <text>GTP + 2 H2O = GMP + 2 phosphate + 2 H(+)</text>
        <dbReference type="Rhea" id="RHEA:64904"/>
        <dbReference type="ChEBI" id="CHEBI:15377"/>
        <dbReference type="ChEBI" id="CHEBI:15378"/>
        <dbReference type="ChEBI" id="CHEBI:37565"/>
        <dbReference type="ChEBI" id="CHEBI:43474"/>
        <dbReference type="ChEBI" id="CHEBI:58115"/>
    </reaction>
    <physiologicalReaction direction="left-to-right" evidence="39">
        <dbReference type="Rhea" id="RHEA:64905"/>
    </physiologicalReaction>
</comment>
<comment type="catalytic activity">
    <reaction evidence="40">
        <text>CTP + 2 H2O = CMP + 2 phosphate + 2 H(+)</text>
        <dbReference type="Rhea" id="RHEA:64908"/>
        <dbReference type="ChEBI" id="CHEBI:15377"/>
        <dbReference type="ChEBI" id="CHEBI:15378"/>
        <dbReference type="ChEBI" id="CHEBI:37563"/>
        <dbReference type="ChEBI" id="CHEBI:43474"/>
        <dbReference type="ChEBI" id="CHEBI:60377"/>
    </reaction>
    <physiologicalReaction direction="left-to-right" evidence="40">
        <dbReference type="Rhea" id="RHEA:64909"/>
    </physiologicalReaction>
</comment>
<feature type="active site" description="Proton acceptor" evidence="43">
    <location>
        <position position="129"/>
    </location>
</feature>
<dbReference type="PROSITE" id="PS01238">
    <property type="entry name" value="GDA1_CD39_NTPASE"/>
    <property type="match status" value="1"/>
</dbReference>
<evidence type="ECO:0000256" key="13">
    <source>
        <dbReference type="ARBA" id="ARBA00022842"/>
    </source>
</evidence>
<dbReference type="GO" id="GO:0004050">
    <property type="term" value="F:apyrase activity"/>
    <property type="evidence" value="ECO:0007669"/>
    <property type="project" value="UniProtKB-EC"/>
</dbReference>
<evidence type="ECO:0000256" key="12">
    <source>
        <dbReference type="ARBA" id="ARBA00022840"/>
    </source>
</evidence>
<dbReference type="InterPro" id="IPR000407">
    <property type="entry name" value="GDA1_CD39_NTPase"/>
</dbReference>
<keyword evidence="47" id="KW-1185">Reference proteome</keyword>
<keyword evidence="14" id="KW-1133">Transmembrane helix</keyword>
<evidence type="ECO:0000256" key="29">
    <source>
        <dbReference type="ARBA" id="ARBA00048136"/>
    </source>
</evidence>
<evidence type="ECO:0000256" key="45">
    <source>
        <dbReference type="RuleBase" id="RU003833"/>
    </source>
</evidence>
<dbReference type="GO" id="GO:0017111">
    <property type="term" value="F:ribonucleoside triphosphate phosphatase activity"/>
    <property type="evidence" value="ECO:0007669"/>
    <property type="project" value="Ensembl"/>
</dbReference>
<gene>
    <name evidence="46" type="primary">ENTPD1</name>
</gene>
<evidence type="ECO:0000256" key="32">
    <source>
        <dbReference type="ARBA" id="ARBA00048517"/>
    </source>
</evidence>
<keyword evidence="15" id="KW-0472">Membrane</keyword>
<evidence type="ECO:0000256" key="15">
    <source>
        <dbReference type="ARBA" id="ARBA00023136"/>
    </source>
</evidence>
<evidence type="ECO:0000256" key="20">
    <source>
        <dbReference type="ARBA" id="ARBA00042147"/>
    </source>
</evidence>
<evidence type="ECO:0000256" key="35">
    <source>
        <dbReference type="ARBA" id="ARBA00049104"/>
    </source>
</evidence>
<dbReference type="Gene3D" id="3.30.420.150">
    <property type="entry name" value="Exopolyphosphatase. Domain 2"/>
    <property type="match status" value="1"/>
</dbReference>
<evidence type="ECO:0000313" key="47">
    <source>
        <dbReference type="Proteomes" id="UP000694392"/>
    </source>
</evidence>
<keyword evidence="16" id="KW-1015">Disulfide bond</keyword>
<comment type="catalytic activity">
    <reaction evidence="25">
        <text>a ribonucleoside 5'-triphosphate + 2 H2O = a ribonucleoside 5'-phosphate + 2 phosphate + 2 H(+)</text>
        <dbReference type="Rhea" id="RHEA:36795"/>
        <dbReference type="ChEBI" id="CHEBI:15377"/>
        <dbReference type="ChEBI" id="CHEBI:15378"/>
        <dbReference type="ChEBI" id="CHEBI:43474"/>
        <dbReference type="ChEBI" id="CHEBI:58043"/>
        <dbReference type="ChEBI" id="CHEBI:61557"/>
        <dbReference type="EC" id="3.6.1.5"/>
    </reaction>
    <physiologicalReaction direction="left-to-right" evidence="25">
        <dbReference type="Rhea" id="RHEA:36796"/>
    </physiologicalReaction>
</comment>
<evidence type="ECO:0000256" key="3">
    <source>
        <dbReference type="ARBA" id="ARBA00004141"/>
    </source>
</evidence>
<evidence type="ECO:0000313" key="46">
    <source>
        <dbReference type="Ensembl" id="ENSSPUP00000020288.1"/>
    </source>
</evidence>
<comment type="cofactor">
    <cofactor evidence="2">
        <name>Mg(2+)</name>
        <dbReference type="ChEBI" id="CHEBI:18420"/>
    </cofactor>
</comment>
<evidence type="ECO:0000256" key="8">
    <source>
        <dbReference type="ARBA" id="ARBA00022692"/>
    </source>
</evidence>
<dbReference type="Ensembl" id="ENSSPUT00000021605.1">
    <property type="protein sequence ID" value="ENSSPUP00000020288.1"/>
    <property type="gene ID" value="ENSSPUG00000015570.1"/>
</dbReference>
<evidence type="ECO:0000256" key="18">
    <source>
        <dbReference type="ARBA" id="ARBA00039600"/>
    </source>
</evidence>
<feature type="binding site" evidence="44">
    <location>
        <begin position="170"/>
        <end position="174"/>
    </location>
    <ligand>
        <name>ATP</name>
        <dbReference type="ChEBI" id="CHEBI:30616"/>
    </ligand>
</feature>
<evidence type="ECO:0000256" key="39">
    <source>
        <dbReference type="ARBA" id="ARBA00049333"/>
    </source>
</evidence>
<proteinExistence type="inferred from homology"/>
<dbReference type="Proteomes" id="UP000694392">
    <property type="component" value="Unplaced"/>
</dbReference>
<comment type="catalytic activity">
    <reaction evidence="33">
        <text>ATP + H2O = ADP + phosphate + H(+)</text>
        <dbReference type="Rhea" id="RHEA:13065"/>
        <dbReference type="ChEBI" id="CHEBI:15377"/>
        <dbReference type="ChEBI" id="CHEBI:15378"/>
        <dbReference type="ChEBI" id="CHEBI:30616"/>
        <dbReference type="ChEBI" id="CHEBI:43474"/>
        <dbReference type="ChEBI" id="CHEBI:456216"/>
    </reaction>
    <physiologicalReaction direction="left-to-right" evidence="33">
        <dbReference type="Rhea" id="RHEA:13066"/>
    </physiologicalReaction>
</comment>
<comment type="catalytic activity">
    <reaction evidence="34">
        <text>a ribonucleoside 5'-diphosphate + H2O = a ribonucleoside 5'-phosphate + phosphate + H(+)</text>
        <dbReference type="Rhea" id="RHEA:36799"/>
        <dbReference type="ChEBI" id="CHEBI:15377"/>
        <dbReference type="ChEBI" id="CHEBI:15378"/>
        <dbReference type="ChEBI" id="CHEBI:43474"/>
        <dbReference type="ChEBI" id="CHEBI:57930"/>
        <dbReference type="ChEBI" id="CHEBI:58043"/>
    </reaction>
    <physiologicalReaction direction="left-to-right" evidence="34">
        <dbReference type="Rhea" id="RHEA:36800"/>
    </physiologicalReaction>
</comment>
<evidence type="ECO:0000256" key="40">
    <source>
        <dbReference type="ARBA" id="ARBA00049373"/>
    </source>
</evidence>
<evidence type="ECO:0000256" key="7">
    <source>
        <dbReference type="ARBA" id="ARBA00012148"/>
    </source>
</evidence>
<evidence type="ECO:0000256" key="2">
    <source>
        <dbReference type="ARBA" id="ARBA00001946"/>
    </source>
</evidence>
<comment type="similarity">
    <text evidence="5 45">Belongs to the GDA1/CD39 NTPase family.</text>
</comment>
<evidence type="ECO:0000256" key="26">
    <source>
        <dbReference type="ARBA" id="ARBA00047358"/>
    </source>
</evidence>
<dbReference type="GO" id="GO:0046032">
    <property type="term" value="P:ADP catabolic process"/>
    <property type="evidence" value="ECO:0007669"/>
    <property type="project" value="Ensembl"/>
</dbReference>
<keyword evidence="11" id="KW-0106">Calcium</keyword>
<comment type="catalytic activity">
    <reaction evidence="42">
        <text>ADP + H2O = AMP + phosphate + H(+)</text>
        <dbReference type="Rhea" id="RHEA:61436"/>
        <dbReference type="ChEBI" id="CHEBI:15377"/>
        <dbReference type="ChEBI" id="CHEBI:15378"/>
        <dbReference type="ChEBI" id="CHEBI:43474"/>
        <dbReference type="ChEBI" id="CHEBI:456215"/>
        <dbReference type="ChEBI" id="CHEBI:456216"/>
    </reaction>
    <physiologicalReaction direction="left-to-right" evidence="42">
        <dbReference type="Rhea" id="RHEA:61437"/>
    </physiologicalReaction>
</comment>
<keyword evidence="9 44" id="KW-0547">Nucleotide-binding</keyword>
<dbReference type="AlphaFoldDB" id="A0A8D0HI29"/>
<evidence type="ECO:0000256" key="41">
    <source>
        <dbReference type="ARBA" id="ARBA00049502"/>
    </source>
</evidence>
<name>A0A8D0HI29_SPHPU</name>
<evidence type="ECO:0000256" key="44">
    <source>
        <dbReference type="PIRSR" id="PIRSR600407-2"/>
    </source>
</evidence>
<comment type="catalytic activity">
    <reaction evidence="36">
        <text>GTP + H2O = GDP + phosphate + H(+)</text>
        <dbReference type="Rhea" id="RHEA:19669"/>
        <dbReference type="ChEBI" id="CHEBI:15377"/>
        <dbReference type="ChEBI" id="CHEBI:15378"/>
        <dbReference type="ChEBI" id="CHEBI:37565"/>
        <dbReference type="ChEBI" id="CHEBI:43474"/>
        <dbReference type="ChEBI" id="CHEBI:58189"/>
    </reaction>
    <physiologicalReaction direction="left-to-right" evidence="36">
        <dbReference type="Rhea" id="RHEA:19670"/>
    </physiologicalReaction>
</comment>
<dbReference type="OMA" id="XLEKEES"/>
<evidence type="ECO:0000256" key="43">
    <source>
        <dbReference type="PIRSR" id="PIRSR600407-1"/>
    </source>
</evidence>
<evidence type="ECO:0000256" key="14">
    <source>
        <dbReference type="ARBA" id="ARBA00022989"/>
    </source>
</evidence>
<evidence type="ECO:0000256" key="11">
    <source>
        <dbReference type="ARBA" id="ARBA00022837"/>
    </source>
</evidence>
<protein>
    <recommendedName>
        <fullName evidence="18">Ectonucleoside triphosphate diphosphohydrolase 1</fullName>
        <ecNumber evidence="7">3.6.1.5</ecNumber>
    </recommendedName>
    <alternativeName>
        <fullName evidence="23">ATP diphosphohydrolase</fullName>
    </alternativeName>
    <alternativeName>
        <fullName evidence="20">Ecto-ATP diphosphohydrolase 1</fullName>
    </alternativeName>
    <alternativeName>
        <fullName evidence="21">Ecto-apyrase</fullName>
    </alternativeName>
    <alternativeName>
        <fullName evidence="19">Lymphoid cell activation antigen</fullName>
    </alternativeName>
    <alternativeName>
        <fullName evidence="22">Nucleoside triphosphate diphosphohydrolase 1</fullName>
    </alternativeName>
</protein>
<dbReference type="GeneTree" id="ENSGT01150000286965"/>
<evidence type="ECO:0000256" key="28">
    <source>
        <dbReference type="ARBA" id="ARBA00047940"/>
    </source>
</evidence>
<comment type="catalytic activity">
    <reaction evidence="41">
        <text>UDP + H2O = UMP + phosphate + H(+)</text>
        <dbReference type="Rhea" id="RHEA:64876"/>
        <dbReference type="ChEBI" id="CHEBI:15377"/>
        <dbReference type="ChEBI" id="CHEBI:15378"/>
        <dbReference type="ChEBI" id="CHEBI:43474"/>
        <dbReference type="ChEBI" id="CHEBI:57865"/>
        <dbReference type="ChEBI" id="CHEBI:58223"/>
    </reaction>
    <physiologicalReaction direction="left-to-right" evidence="41">
        <dbReference type="Rhea" id="RHEA:64877"/>
    </physiologicalReaction>
</comment>
<keyword evidence="12 44" id="KW-0067">ATP-binding</keyword>
<evidence type="ECO:0000256" key="36">
    <source>
        <dbReference type="ARBA" id="ARBA00049117"/>
    </source>
</evidence>
<evidence type="ECO:0000256" key="21">
    <source>
        <dbReference type="ARBA" id="ARBA00042196"/>
    </source>
</evidence>
<organism evidence="46 47">
    <name type="scientific">Sphenodon punctatus</name>
    <name type="common">Tuatara</name>
    <name type="synonym">Hatteria punctata</name>
    <dbReference type="NCBI Taxonomy" id="8508"/>
    <lineage>
        <taxon>Eukaryota</taxon>
        <taxon>Metazoa</taxon>
        <taxon>Chordata</taxon>
        <taxon>Craniata</taxon>
        <taxon>Vertebrata</taxon>
        <taxon>Euteleostomi</taxon>
        <taxon>Lepidosauria</taxon>
        <taxon>Sphenodontia</taxon>
        <taxon>Sphenodontidae</taxon>
        <taxon>Sphenodon</taxon>
    </lineage>
</organism>
<reference evidence="46" key="2">
    <citation type="submission" date="2025-09" db="UniProtKB">
        <authorList>
            <consortium name="Ensembl"/>
        </authorList>
    </citation>
    <scope>IDENTIFICATION</scope>
</reference>
<evidence type="ECO:0000256" key="19">
    <source>
        <dbReference type="ARBA" id="ARBA00041335"/>
    </source>
</evidence>
<comment type="catalytic activity">
    <reaction evidence="37">
        <text>ITP + H2O = IDP + phosphate + H(+)</text>
        <dbReference type="Rhea" id="RHEA:28330"/>
        <dbReference type="ChEBI" id="CHEBI:15377"/>
        <dbReference type="ChEBI" id="CHEBI:15378"/>
        <dbReference type="ChEBI" id="CHEBI:43474"/>
        <dbReference type="ChEBI" id="CHEBI:58280"/>
        <dbReference type="ChEBI" id="CHEBI:61402"/>
    </reaction>
    <physiologicalReaction direction="left-to-right" evidence="37">
        <dbReference type="Rhea" id="RHEA:28331"/>
    </physiologicalReaction>
</comment>
<dbReference type="GO" id="GO:0005901">
    <property type="term" value="C:caveola"/>
    <property type="evidence" value="ECO:0007669"/>
    <property type="project" value="UniProtKB-SubCell"/>
</dbReference>
<comment type="catalytic activity">
    <reaction evidence="27">
        <text>ITP + 2 H2O = IMP + 2 phosphate + 2 H(+)</text>
        <dbReference type="Rhea" id="RHEA:77735"/>
        <dbReference type="ChEBI" id="CHEBI:15377"/>
        <dbReference type="ChEBI" id="CHEBI:15378"/>
        <dbReference type="ChEBI" id="CHEBI:43474"/>
        <dbReference type="ChEBI" id="CHEBI:58053"/>
        <dbReference type="ChEBI" id="CHEBI:61402"/>
    </reaction>
    <physiologicalReaction direction="left-to-right" evidence="27">
        <dbReference type="Rhea" id="RHEA:77736"/>
    </physiologicalReaction>
</comment>
<comment type="catalytic activity">
    <reaction evidence="28">
        <text>a ribonucleoside 5'-triphosphate + H2O = a ribonucleoside 5'-diphosphate + phosphate + H(+)</text>
        <dbReference type="Rhea" id="RHEA:23680"/>
        <dbReference type="ChEBI" id="CHEBI:15377"/>
        <dbReference type="ChEBI" id="CHEBI:15378"/>
        <dbReference type="ChEBI" id="CHEBI:43474"/>
        <dbReference type="ChEBI" id="CHEBI:57930"/>
        <dbReference type="ChEBI" id="CHEBI:61557"/>
    </reaction>
    <physiologicalReaction direction="left-to-right" evidence="28">
        <dbReference type="Rhea" id="RHEA:23681"/>
    </physiologicalReaction>
</comment>
<dbReference type="GO" id="GO:0005524">
    <property type="term" value="F:ATP binding"/>
    <property type="evidence" value="ECO:0007669"/>
    <property type="project" value="UniProtKB-KW"/>
</dbReference>
<keyword evidence="17" id="KW-0325">Glycoprotein</keyword>
<dbReference type="PANTHER" id="PTHR11782">
    <property type="entry name" value="ADENOSINE/GUANOSINE DIPHOSPHATASE"/>
    <property type="match status" value="1"/>
</dbReference>
<evidence type="ECO:0000256" key="10">
    <source>
        <dbReference type="ARBA" id="ARBA00022801"/>
    </source>
</evidence>
<evidence type="ECO:0000256" key="38">
    <source>
        <dbReference type="ARBA" id="ARBA00049315"/>
    </source>
</evidence>
<evidence type="ECO:0000256" key="37">
    <source>
        <dbReference type="ARBA" id="ARBA00049189"/>
    </source>
</evidence>
<accession>A0A8D0HI29</accession>
<comment type="function">
    <text evidence="24">Catalyzes the hydrolysis of both di- and triphosphate nucleotides (NDPs and NTPs) and hydrolyze NTPs to nucleotide monophosphates (NMPs) in two distinct successive phosphate-releasing steps, with NDPs as intermediates and participates in the regulation of extracellular levels of nucleotides. By hydrolyzing proinflammatory ATP and platelet-activating ADP to AMP, it blocks platelet aggregation and supports blood flow.</text>
</comment>
<evidence type="ECO:0000256" key="27">
    <source>
        <dbReference type="ARBA" id="ARBA00047627"/>
    </source>
</evidence>
<evidence type="ECO:0000256" key="22">
    <source>
        <dbReference type="ARBA" id="ARBA00044280"/>
    </source>
</evidence>
<evidence type="ECO:0000256" key="16">
    <source>
        <dbReference type="ARBA" id="ARBA00023157"/>
    </source>
</evidence>
<evidence type="ECO:0000256" key="31">
    <source>
        <dbReference type="ARBA" id="ARBA00048279"/>
    </source>
</evidence>
<evidence type="ECO:0000256" key="25">
    <source>
        <dbReference type="ARBA" id="ARBA00047297"/>
    </source>
</evidence>
<comment type="catalytic activity">
    <reaction evidence="29">
        <text>CDP + H2O = CMP + phosphate + H(+)</text>
        <dbReference type="Rhea" id="RHEA:64880"/>
        <dbReference type="ChEBI" id="CHEBI:15377"/>
        <dbReference type="ChEBI" id="CHEBI:15378"/>
        <dbReference type="ChEBI" id="CHEBI:43474"/>
        <dbReference type="ChEBI" id="CHEBI:58069"/>
        <dbReference type="ChEBI" id="CHEBI:60377"/>
    </reaction>
    <physiologicalReaction direction="left-to-right" evidence="29">
        <dbReference type="Rhea" id="RHEA:64881"/>
    </physiologicalReaction>
</comment>
<dbReference type="GO" id="GO:0007186">
    <property type="term" value="P:G protein-coupled receptor signaling pathway"/>
    <property type="evidence" value="ECO:0007669"/>
    <property type="project" value="Ensembl"/>
</dbReference>
<evidence type="ECO:0000256" key="5">
    <source>
        <dbReference type="ARBA" id="ARBA00009283"/>
    </source>
</evidence>
<evidence type="ECO:0000256" key="33">
    <source>
        <dbReference type="ARBA" id="ARBA00048778"/>
    </source>
</evidence>
<dbReference type="GO" id="GO:0043262">
    <property type="term" value="F:ADP phosphatase activity"/>
    <property type="evidence" value="ECO:0007669"/>
    <property type="project" value="Ensembl"/>
</dbReference>
<comment type="catalytic activity">
    <reaction evidence="30">
        <text>GDP + H2O = GMP + phosphate + H(+)</text>
        <dbReference type="Rhea" id="RHEA:22156"/>
        <dbReference type="ChEBI" id="CHEBI:15377"/>
        <dbReference type="ChEBI" id="CHEBI:15378"/>
        <dbReference type="ChEBI" id="CHEBI:43474"/>
        <dbReference type="ChEBI" id="CHEBI:58115"/>
        <dbReference type="ChEBI" id="CHEBI:58189"/>
    </reaction>
    <physiologicalReaction direction="left-to-right" evidence="30">
        <dbReference type="Rhea" id="RHEA:22157"/>
    </physiologicalReaction>
</comment>
<dbReference type="Pfam" id="PF01150">
    <property type="entry name" value="GDA1_CD39"/>
    <property type="match status" value="1"/>
</dbReference>
<comment type="subcellular location">
    <subcellularLocation>
        <location evidence="4">Membrane</location>
        <location evidence="4">Caveola</location>
    </subcellularLocation>
    <subcellularLocation>
        <location evidence="3">Membrane</location>
        <topology evidence="3">Multi-pass membrane protein</topology>
    </subcellularLocation>
</comment>
<evidence type="ECO:0000256" key="34">
    <source>
        <dbReference type="ARBA" id="ARBA00048790"/>
    </source>
</evidence>
<dbReference type="Gene3D" id="3.30.420.40">
    <property type="match status" value="1"/>
</dbReference>